<dbReference type="eggNOG" id="COG0737">
    <property type="taxonomic scope" value="Bacteria"/>
</dbReference>
<dbReference type="Proteomes" id="UP000019270">
    <property type="component" value="Unassembled WGS sequence"/>
</dbReference>
<dbReference type="EMBL" id="APVL01000012">
    <property type="protein sequence ID" value="EWG09995.1"/>
    <property type="molecule type" value="Genomic_DNA"/>
</dbReference>
<organism evidence="2 3">
    <name type="scientific">Cytobacillus firmus DS1</name>
    <dbReference type="NCBI Taxonomy" id="1307436"/>
    <lineage>
        <taxon>Bacteria</taxon>
        <taxon>Bacillati</taxon>
        <taxon>Bacillota</taxon>
        <taxon>Bacilli</taxon>
        <taxon>Bacillales</taxon>
        <taxon>Bacillaceae</taxon>
        <taxon>Cytobacillus</taxon>
    </lineage>
</organism>
<proteinExistence type="predicted"/>
<evidence type="ECO:0000313" key="2">
    <source>
        <dbReference type="EMBL" id="EWG09995.1"/>
    </source>
</evidence>
<keyword evidence="1" id="KW-0732">Signal</keyword>
<dbReference type="PATRIC" id="fig|1307436.3.peg.3537"/>
<protein>
    <submittedName>
        <fullName evidence="2">Uncharacterized protein</fullName>
    </submittedName>
</protein>
<dbReference type="AlphaFoldDB" id="W7KR79"/>
<sequence>MNFKKWVLSVPFVLVLMLGFNVDAEAAEAPIGVKWGNSILIKGQIGKVTILKDTDLVKEEKGKLSVIRKLKKGSEFRVYSYKDRDGGIYGLGGGAFVKKTASVKYETPSQTKKNQIARLSMFQEGFLASAKKGILKGQPIPIGGYEDLYDVYDYYGMYPTWEGYVDGGLGRAFGDDSNYIYYTGGEDDAELSGIDWWNDDLVFLTPYIIKKTVGVPTSEGIDEMEQTWYMYYDCGDYDLYFLFEDGNRSNLDFVRLK</sequence>
<dbReference type="OrthoDB" id="2882457at2"/>
<gene>
    <name evidence="2" type="ORF">PBF_16489</name>
</gene>
<accession>W7KR79</accession>
<feature type="signal peptide" evidence="1">
    <location>
        <begin position="1"/>
        <end position="26"/>
    </location>
</feature>
<evidence type="ECO:0000313" key="3">
    <source>
        <dbReference type="Proteomes" id="UP000019270"/>
    </source>
</evidence>
<reference evidence="2 3" key="2">
    <citation type="journal article" date="2016" name="Sci. Rep.">
        <title>A novel serine protease, Sep1, from Bacillus firmus DS-1 has nematicidal activity and degrades multiple intestinal-associated nematode proteins.</title>
        <authorList>
            <person name="Geng C."/>
            <person name="Nie X."/>
            <person name="Tang Z."/>
            <person name="Zhang Y."/>
            <person name="Lin J."/>
            <person name="Sun M."/>
            <person name="Peng D."/>
        </authorList>
    </citation>
    <scope>NUCLEOTIDE SEQUENCE [LARGE SCALE GENOMIC DNA]</scope>
    <source>
        <strain evidence="2 3">DS1</strain>
    </source>
</reference>
<name>W7KR79_CYTFI</name>
<feature type="chain" id="PRO_5004897501" evidence="1">
    <location>
        <begin position="27"/>
        <end position="257"/>
    </location>
</feature>
<reference evidence="3" key="1">
    <citation type="submission" date="2013-03" db="EMBL/GenBank/DDBJ databases">
        <title>Draft genome sequence of Bacillus firmus DS1.</title>
        <authorList>
            <person name="Peng D."/>
            <person name="Zhu L."/>
            <person name="Sun M."/>
        </authorList>
    </citation>
    <scope>NUCLEOTIDE SEQUENCE [LARGE SCALE GENOMIC DNA]</scope>
    <source>
        <strain evidence="3">DS1</strain>
    </source>
</reference>
<dbReference type="RefSeq" id="WP_051488918.1">
    <property type="nucleotide sequence ID" value="NZ_APVL01000012.1"/>
</dbReference>
<comment type="caution">
    <text evidence="2">The sequence shown here is derived from an EMBL/GenBank/DDBJ whole genome shotgun (WGS) entry which is preliminary data.</text>
</comment>
<evidence type="ECO:0000256" key="1">
    <source>
        <dbReference type="SAM" id="SignalP"/>
    </source>
</evidence>